<evidence type="ECO:0000313" key="3">
    <source>
        <dbReference type="Proteomes" id="UP000466442"/>
    </source>
</evidence>
<gene>
    <name evidence="2" type="ORF">GE061_015195</name>
</gene>
<feature type="repeat" description="RCC1" evidence="1">
    <location>
        <begin position="212"/>
        <end position="263"/>
    </location>
</feature>
<comment type="caution">
    <text evidence="2">The sequence shown here is derived from an EMBL/GenBank/DDBJ whole genome shotgun (WGS) entry which is preliminary data.</text>
</comment>
<evidence type="ECO:0000256" key="1">
    <source>
        <dbReference type="PROSITE-ProRule" id="PRU00235"/>
    </source>
</evidence>
<dbReference type="PANTHER" id="PTHR45982:SF1">
    <property type="entry name" value="REGULATOR OF CHROMOSOME CONDENSATION"/>
    <property type="match status" value="1"/>
</dbReference>
<name>A0A8S9XMH6_APOLU</name>
<dbReference type="InterPro" id="IPR000408">
    <property type="entry name" value="Reg_chr_condens"/>
</dbReference>
<dbReference type="PROSITE" id="PS00626">
    <property type="entry name" value="RCC1_2"/>
    <property type="match status" value="1"/>
</dbReference>
<organism evidence="2 3">
    <name type="scientific">Apolygus lucorum</name>
    <name type="common">Small green plant bug</name>
    <name type="synonym">Lygocoris lucorum</name>
    <dbReference type="NCBI Taxonomy" id="248454"/>
    <lineage>
        <taxon>Eukaryota</taxon>
        <taxon>Metazoa</taxon>
        <taxon>Ecdysozoa</taxon>
        <taxon>Arthropoda</taxon>
        <taxon>Hexapoda</taxon>
        <taxon>Insecta</taxon>
        <taxon>Pterygota</taxon>
        <taxon>Neoptera</taxon>
        <taxon>Paraneoptera</taxon>
        <taxon>Hemiptera</taxon>
        <taxon>Heteroptera</taxon>
        <taxon>Panheteroptera</taxon>
        <taxon>Cimicomorpha</taxon>
        <taxon>Miridae</taxon>
        <taxon>Mirini</taxon>
        <taxon>Apolygus</taxon>
    </lineage>
</organism>
<sequence length="434" mass="48224">MIVYCTDYRRLNGLHQWGELGKIPYNLQRTIRSAVVFQSNGRSNSLLLITSDDKVYGLGVNGSDTNILGFHQEVSLSLGFLYERERIEQLELVEDLSRKNIEHIAVGDNIAGALDRDGNIYWWGLCDELTCDEINTPELASLNSTRVKFTQLSCGSRFMAALSLTGNVYVWGKLETGRPNTFMRRIELETFSCKISKLTTGKNHLVMLTNEGAVYTWGCNDHGQRGFSHNEIEEDGETKELHLNQPCKDVVCGFNSTIVLTSSGEVWACGEKFGSIPQKSSSHVQPPNDDSPSQMMRIDLGCAIDKISVAWCNVAGVYQSLYVATDEGGDHFVWSDSTGPDKKVDTPLMDLFPNSVTPRDVMASIHQPSPAQRNVCLSCMKADQIQFVLGRIKEKFSSLENITTEILGDLLKAKNSEEATSKTLFSSVSTQTDF</sequence>
<dbReference type="InterPro" id="IPR051553">
    <property type="entry name" value="Ran_GTPase-activating"/>
</dbReference>
<proteinExistence type="predicted"/>
<dbReference type="PANTHER" id="PTHR45982">
    <property type="entry name" value="REGULATOR OF CHROMOSOME CONDENSATION"/>
    <property type="match status" value="1"/>
</dbReference>
<accession>A0A8S9XMH6</accession>
<dbReference type="OrthoDB" id="5370059at2759"/>
<dbReference type="AlphaFoldDB" id="A0A8S9XMH6"/>
<dbReference type="Gene3D" id="2.130.10.30">
    <property type="entry name" value="Regulator of chromosome condensation 1/beta-lactamase-inhibitor protein II"/>
    <property type="match status" value="1"/>
</dbReference>
<dbReference type="EMBL" id="WIXP02000006">
    <property type="protein sequence ID" value="KAF6209448.1"/>
    <property type="molecule type" value="Genomic_DNA"/>
</dbReference>
<dbReference type="SUPFAM" id="SSF50985">
    <property type="entry name" value="RCC1/BLIP-II"/>
    <property type="match status" value="1"/>
</dbReference>
<feature type="repeat" description="RCC1" evidence="1">
    <location>
        <begin position="166"/>
        <end position="211"/>
    </location>
</feature>
<keyword evidence="3" id="KW-1185">Reference proteome</keyword>
<dbReference type="InterPro" id="IPR009091">
    <property type="entry name" value="RCC1/BLIP-II"/>
</dbReference>
<evidence type="ECO:0000313" key="2">
    <source>
        <dbReference type="EMBL" id="KAF6209448.1"/>
    </source>
</evidence>
<reference evidence="2" key="1">
    <citation type="journal article" date="2021" name="Mol. Ecol. Resour.">
        <title>Apolygus lucorum genome provides insights into omnivorousness and mesophyll feeding.</title>
        <authorList>
            <person name="Liu Y."/>
            <person name="Liu H."/>
            <person name="Wang H."/>
            <person name="Huang T."/>
            <person name="Liu B."/>
            <person name="Yang B."/>
            <person name="Yin L."/>
            <person name="Li B."/>
            <person name="Zhang Y."/>
            <person name="Zhang S."/>
            <person name="Jiang F."/>
            <person name="Zhang X."/>
            <person name="Ren Y."/>
            <person name="Wang B."/>
            <person name="Wang S."/>
            <person name="Lu Y."/>
            <person name="Wu K."/>
            <person name="Fan W."/>
            <person name="Wang G."/>
        </authorList>
    </citation>
    <scope>NUCLEOTIDE SEQUENCE</scope>
    <source>
        <strain evidence="2">12Hb</strain>
    </source>
</reference>
<dbReference type="Pfam" id="PF13540">
    <property type="entry name" value="RCC1_2"/>
    <property type="match status" value="3"/>
</dbReference>
<protein>
    <submittedName>
        <fullName evidence="2">Uncharacterized protein</fullName>
    </submittedName>
</protein>
<dbReference type="PROSITE" id="PS50012">
    <property type="entry name" value="RCC1_3"/>
    <property type="match status" value="2"/>
</dbReference>
<dbReference type="PRINTS" id="PR00633">
    <property type="entry name" value="RCCNDNSATION"/>
</dbReference>
<dbReference type="Proteomes" id="UP000466442">
    <property type="component" value="Unassembled WGS sequence"/>
</dbReference>